<gene>
    <name evidence="7" type="ORF">M6B38_122880</name>
</gene>
<dbReference type="EC" id="2.3.2.27" evidence="5"/>
<dbReference type="PROSITE" id="PS51698">
    <property type="entry name" value="U_BOX"/>
    <property type="match status" value="1"/>
</dbReference>
<evidence type="ECO:0000256" key="5">
    <source>
        <dbReference type="RuleBase" id="RU369093"/>
    </source>
</evidence>
<dbReference type="InterPro" id="IPR013083">
    <property type="entry name" value="Znf_RING/FYVE/PHD"/>
</dbReference>
<evidence type="ECO:0000256" key="2">
    <source>
        <dbReference type="ARBA" id="ARBA00004906"/>
    </source>
</evidence>
<dbReference type="InterPro" id="IPR011989">
    <property type="entry name" value="ARM-like"/>
</dbReference>
<proteinExistence type="predicted"/>
<feature type="domain" description="U-box" evidence="6">
    <location>
        <begin position="5"/>
        <end position="83"/>
    </location>
</feature>
<dbReference type="PANTHER" id="PTHR22849:SF132">
    <property type="entry name" value="E3 UBIQUITIN-PROTEIN LIGASE PUB23"/>
    <property type="match status" value="1"/>
</dbReference>
<dbReference type="InterPro" id="IPR016024">
    <property type="entry name" value="ARM-type_fold"/>
</dbReference>
<dbReference type="InterPro" id="IPR045210">
    <property type="entry name" value="RING-Ubox_PUB"/>
</dbReference>
<dbReference type="InterPro" id="IPR045185">
    <property type="entry name" value="PUB22/23/24-like"/>
</dbReference>
<dbReference type="InterPro" id="IPR058678">
    <property type="entry name" value="ARM_PUB"/>
</dbReference>
<dbReference type="Pfam" id="PF04564">
    <property type="entry name" value="U-box"/>
    <property type="match status" value="1"/>
</dbReference>
<evidence type="ECO:0000313" key="8">
    <source>
        <dbReference type="Proteomes" id="UP001140949"/>
    </source>
</evidence>
<keyword evidence="3 5" id="KW-0808">Transferase</keyword>
<dbReference type="SMART" id="SM00504">
    <property type="entry name" value="Ubox"/>
    <property type="match status" value="1"/>
</dbReference>
<dbReference type="Pfam" id="PF25598">
    <property type="entry name" value="ARM_PUB"/>
    <property type="match status" value="1"/>
</dbReference>
<dbReference type="SUPFAM" id="SSF48371">
    <property type="entry name" value="ARM repeat"/>
    <property type="match status" value="1"/>
</dbReference>
<comment type="function">
    <text evidence="5">Functions as an E3 ubiquitin ligase.</text>
</comment>
<name>A0AAX6H337_IRIPA</name>
<dbReference type="GO" id="GO:0016567">
    <property type="term" value="P:protein ubiquitination"/>
    <property type="evidence" value="ECO:0007669"/>
    <property type="project" value="UniProtKB-UniRule"/>
</dbReference>
<keyword evidence="8" id="KW-1185">Reference proteome</keyword>
<dbReference type="InterPro" id="IPR003613">
    <property type="entry name" value="Ubox_domain"/>
</dbReference>
<comment type="catalytic activity">
    <reaction evidence="1 5">
        <text>S-ubiquitinyl-[E2 ubiquitin-conjugating enzyme]-L-cysteine + [acceptor protein]-L-lysine = [E2 ubiquitin-conjugating enzyme]-L-cysteine + N(6)-ubiquitinyl-[acceptor protein]-L-lysine.</text>
        <dbReference type="EC" id="2.3.2.27"/>
    </reaction>
</comment>
<dbReference type="GO" id="GO:0061630">
    <property type="term" value="F:ubiquitin protein ligase activity"/>
    <property type="evidence" value="ECO:0007669"/>
    <property type="project" value="UniProtKB-UniRule"/>
</dbReference>
<comment type="pathway">
    <text evidence="2 5">Protein modification; protein ubiquitination.</text>
</comment>
<protein>
    <recommendedName>
        <fullName evidence="5 6">U-box domain-containing protein</fullName>
        <ecNumber evidence="5">2.3.2.27</ecNumber>
    </recommendedName>
    <alternativeName>
        <fullName evidence="5">RING-type E3 ubiquitin transferase PUB</fullName>
    </alternativeName>
</protein>
<reference evidence="7" key="1">
    <citation type="journal article" date="2023" name="GigaByte">
        <title>Genome assembly of the bearded iris, Iris pallida Lam.</title>
        <authorList>
            <person name="Bruccoleri R.E."/>
            <person name="Oakeley E.J."/>
            <person name="Faust A.M.E."/>
            <person name="Altorfer M."/>
            <person name="Dessus-Babus S."/>
            <person name="Burckhardt D."/>
            <person name="Oertli M."/>
            <person name="Naumann U."/>
            <person name="Petersen F."/>
            <person name="Wong J."/>
        </authorList>
    </citation>
    <scope>NUCLEOTIDE SEQUENCE</scope>
    <source>
        <strain evidence="7">GSM-AAB239-AS_SAM_17_03QT</strain>
    </source>
</reference>
<evidence type="ECO:0000256" key="3">
    <source>
        <dbReference type="ARBA" id="ARBA00022679"/>
    </source>
</evidence>
<dbReference type="CDD" id="cd16664">
    <property type="entry name" value="RING-Ubox_PUB"/>
    <property type="match status" value="1"/>
</dbReference>
<dbReference type="SUPFAM" id="SSF57850">
    <property type="entry name" value="RING/U-box"/>
    <property type="match status" value="1"/>
</dbReference>
<dbReference type="Proteomes" id="UP001140949">
    <property type="component" value="Unassembled WGS sequence"/>
</dbReference>
<dbReference type="AlphaFoldDB" id="A0AAX6H337"/>
<reference evidence="7" key="2">
    <citation type="submission" date="2023-04" db="EMBL/GenBank/DDBJ databases">
        <authorList>
            <person name="Bruccoleri R.E."/>
            <person name="Oakeley E.J."/>
            <person name="Faust A.-M."/>
            <person name="Dessus-Babus S."/>
            <person name="Altorfer M."/>
            <person name="Burckhardt D."/>
            <person name="Oertli M."/>
            <person name="Naumann U."/>
            <person name="Petersen F."/>
            <person name="Wong J."/>
        </authorList>
    </citation>
    <scope>NUCLEOTIDE SEQUENCE</scope>
    <source>
        <strain evidence="7">GSM-AAB239-AS_SAM_17_03QT</strain>
        <tissue evidence="7">Leaf</tissue>
    </source>
</reference>
<dbReference type="PANTHER" id="PTHR22849">
    <property type="entry name" value="WDSAM1 PROTEIN"/>
    <property type="match status" value="1"/>
</dbReference>
<evidence type="ECO:0000313" key="7">
    <source>
        <dbReference type="EMBL" id="KAJ6835223.1"/>
    </source>
</evidence>
<dbReference type="EMBL" id="JANAVB010013596">
    <property type="protein sequence ID" value="KAJ6835223.1"/>
    <property type="molecule type" value="Genomic_DNA"/>
</dbReference>
<sequence length="417" mass="45947">MEGIEVPSFFLCPISFQIMRDPVTLPTGITYDRHSIDRWLFTDNHDTCPITKVPLTGRDRDLITPNHTLRRLIQAWCVANASVPDGIERFPTPRPPVDRAHVAKLIDEARSHPQQPLLLLASLRKLKSIVGESDRNRSCVESSGAVDFLASVVEINSTDMQEEEAAAAAAVVDEALGILHSLQVSEQRLVDLVGSRGDFVDTLTAVLQHSSYQSRAYASLMLKSLLPVLSSAQIMGLKEQLFVEMVKVLKDRISYQATKAALRVLSTTIPWGRNKVKAVEAGAVPVLIDLLLDETEKKGCEMTLVVLSRLSECAEGRAEVVGHAAGIAVVSKKLVRVSIVATERAVRIVHSVAKFSPTSKVLKEMLEFGVVSKLCLLVQVDCGKKTKDRVKEILRLHSRVWRNSPCISPQLHTSYPA</sequence>
<evidence type="ECO:0000256" key="4">
    <source>
        <dbReference type="ARBA" id="ARBA00022786"/>
    </source>
</evidence>
<evidence type="ECO:0000259" key="6">
    <source>
        <dbReference type="PROSITE" id="PS51698"/>
    </source>
</evidence>
<accession>A0AAX6H337</accession>
<dbReference type="Gene3D" id="3.30.40.10">
    <property type="entry name" value="Zinc/RING finger domain, C3HC4 (zinc finger)"/>
    <property type="match status" value="1"/>
</dbReference>
<comment type="caution">
    <text evidence="7">The sequence shown here is derived from an EMBL/GenBank/DDBJ whole genome shotgun (WGS) entry which is preliminary data.</text>
</comment>
<organism evidence="7 8">
    <name type="scientific">Iris pallida</name>
    <name type="common">Sweet iris</name>
    <dbReference type="NCBI Taxonomy" id="29817"/>
    <lineage>
        <taxon>Eukaryota</taxon>
        <taxon>Viridiplantae</taxon>
        <taxon>Streptophyta</taxon>
        <taxon>Embryophyta</taxon>
        <taxon>Tracheophyta</taxon>
        <taxon>Spermatophyta</taxon>
        <taxon>Magnoliopsida</taxon>
        <taxon>Liliopsida</taxon>
        <taxon>Asparagales</taxon>
        <taxon>Iridaceae</taxon>
        <taxon>Iridoideae</taxon>
        <taxon>Irideae</taxon>
        <taxon>Iris</taxon>
    </lineage>
</organism>
<dbReference type="Gene3D" id="1.25.10.10">
    <property type="entry name" value="Leucine-rich Repeat Variant"/>
    <property type="match status" value="1"/>
</dbReference>
<keyword evidence="4 5" id="KW-0833">Ubl conjugation pathway</keyword>
<evidence type="ECO:0000256" key="1">
    <source>
        <dbReference type="ARBA" id="ARBA00000900"/>
    </source>
</evidence>